<feature type="transmembrane region" description="Helical" evidence="1">
    <location>
        <begin position="49"/>
        <end position="77"/>
    </location>
</feature>
<reference evidence="3 4" key="1">
    <citation type="submission" date="2015-09" db="EMBL/GenBank/DDBJ databases">
        <title>Genome announcement of multiple Pseudomonas syringae strains.</title>
        <authorList>
            <person name="Thakur S."/>
            <person name="Wang P.W."/>
            <person name="Gong Y."/>
            <person name="Weir B.S."/>
            <person name="Guttman D.S."/>
        </authorList>
    </citation>
    <scope>NUCLEOTIDE SEQUENCE [LARGE SCALE GENOMIC DNA]</scope>
    <source>
        <strain evidence="3 4">ICMP16929</strain>
    </source>
</reference>
<protein>
    <recommendedName>
        <fullName evidence="2">EamA domain-containing protein</fullName>
    </recommendedName>
</protein>
<feature type="transmembrane region" description="Helical" evidence="1">
    <location>
        <begin position="21"/>
        <end position="37"/>
    </location>
</feature>
<evidence type="ECO:0000313" key="4">
    <source>
        <dbReference type="Proteomes" id="UP000050384"/>
    </source>
</evidence>
<feature type="transmembrane region" description="Helical" evidence="1">
    <location>
        <begin position="115"/>
        <end position="133"/>
    </location>
</feature>
<comment type="caution">
    <text evidence="3">The sequence shown here is derived from an EMBL/GenBank/DDBJ whole genome shotgun (WGS) entry which is preliminary data.</text>
</comment>
<proteinExistence type="predicted"/>
<dbReference type="PANTHER" id="PTHR22911">
    <property type="entry name" value="ACYL-MALONYL CONDENSING ENZYME-RELATED"/>
    <property type="match status" value="1"/>
</dbReference>
<dbReference type="PANTHER" id="PTHR22911:SF103">
    <property type="entry name" value="BLR2811 PROTEIN"/>
    <property type="match status" value="1"/>
</dbReference>
<feature type="transmembrane region" description="Helical" evidence="1">
    <location>
        <begin position="89"/>
        <end position="109"/>
    </location>
</feature>
<name>A0A0Q0D0Q6_PSESX</name>
<dbReference type="InterPro" id="IPR037185">
    <property type="entry name" value="EmrE-like"/>
</dbReference>
<dbReference type="Pfam" id="PF00892">
    <property type="entry name" value="EamA"/>
    <property type="match status" value="1"/>
</dbReference>
<gene>
    <name evidence="3" type="ORF">ALO94_00894</name>
</gene>
<dbReference type="GO" id="GO:0016020">
    <property type="term" value="C:membrane"/>
    <property type="evidence" value="ECO:0007669"/>
    <property type="project" value="InterPro"/>
</dbReference>
<dbReference type="AlphaFoldDB" id="A0A0Q0D0Q6"/>
<organism evidence="3 4">
    <name type="scientific">Pseudomonas syringae pv. spinaceae</name>
    <dbReference type="NCBI Taxonomy" id="264459"/>
    <lineage>
        <taxon>Bacteria</taxon>
        <taxon>Pseudomonadati</taxon>
        <taxon>Pseudomonadota</taxon>
        <taxon>Gammaproteobacteria</taxon>
        <taxon>Pseudomonadales</taxon>
        <taxon>Pseudomonadaceae</taxon>
        <taxon>Pseudomonas</taxon>
        <taxon>Pseudomonas syringae</taxon>
    </lineage>
</organism>
<evidence type="ECO:0000259" key="2">
    <source>
        <dbReference type="Pfam" id="PF00892"/>
    </source>
</evidence>
<keyword evidence="1" id="KW-0472">Membrane</keyword>
<dbReference type="EMBL" id="LJRI01000645">
    <property type="protein sequence ID" value="KPY94266.1"/>
    <property type="molecule type" value="Genomic_DNA"/>
</dbReference>
<feature type="transmembrane region" description="Helical" evidence="1">
    <location>
        <begin position="142"/>
        <end position="160"/>
    </location>
</feature>
<feature type="domain" description="EamA" evidence="2">
    <location>
        <begin position="24"/>
        <end position="156"/>
    </location>
</feature>
<sequence length="178" mass="19139">MKLEQGSPMSPASTPLSGVNQPLKGIGFILLATFLFASHDTLSKYLSGFYPIILVVWARYLVHTLLMACIFLPSAGLRVLRTKRPGLQVLRALALLGTSLLFTSSLMFIPQAEATAVNFLAPLLVTALSVPLLHERVTRGQWIAVVVGFVGVMIIIHPGGELFTPAILLPLSSALCFA</sequence>
<dbReference type="Proteomes" id="UP000050384">
    <property type="component" value="Unassembled WGS sequence"/>
</dbReference>
<dbReference type="SUPFAM" id="SSF103481">
    <property type="entry name" value="Multidrug resistance efflux transporter EmrE"/>
    <property type="match status" value="1"/>
</dbReference>
<dbReference type="InterPro" id="IPR000620">
    <property type="entry name" value="EamA_dom"/>
</dbReference>
<evidence type="ECO:0000313" key="3">
    <source>
        <dbReference type="EMBL" id="KPY94266.1"/>
    </source>
</evidence>
<evidence type="ECO:0000256" key="1">
    <source>
        <dbReference type="SAM" id="Phobius"/>
    </source>
</evidence>
<feature type="non-terminal residue" evidence="3">
    <location>
        <position position="178"/>
    </location>
</feature>
<keyword evidence="1" id="KW-0812">Transmembrane</keyword>
<keyword evidence="1" id="KW-1133">Transmembrane helix</keyword>
<accession>A0A0Q0D0Q6</accession>